<dbReference type="EMBL" id="JACHJB010000001">
    <property type="protein sequence ID" value="MBB6345202.1"/>
    <property type="molecule type" value="Genomic_DNA"/>
</dbReference>
<reference evidence="1 2" key="1">
    <citation type="submission" date="2020-08" db="EMBL/GenBank/DDBJ databases">
        <title>Sequencing the genomes of 1000 actinobacteria strains.</title>
        <authorList>
            <person name="Klenk H.-P."/>
        </authorList>
    </citation>
    <scope>NUCLEOTIDE SEQUENCE [LARGE SCALE GENOMIC DNA]</scope>
    <source>
        <strain evidence="1 2">DSM 45913</strain>
    </source>
</reference>
<organism evidence="1 2">
    <name type="scientific">Nonomuraea muscovyensis</name>
    <dbReference type="NCBI Taxonomy" id="1124761"/>
    <lineage>
        <taxon>Bacteria</taxon>
        <taxon>Bacillati</taxon>
        <taxon>Actinomycetota</taxon>
        <taxon>Actinomycetes</taxon>
        <taxon>Streptosporangiales</taxon>
        <taxon>Streptosporangiaceae</taxon>
        <taxon>Nonomuraea</taxon>
    </lineage>
</organism>
<keyword evidence="2" id="KW-1185">Reference proteome</keyword>
<evidence type="ECO:0000313" key="2">
    <source>
        <dbReference type="Proteomes" id="UP000583800"/>
    </source>
</evidence>
<gene>
    <name evidence="1" type="ORF">FHU36_001711</name>
</gene>
<sequence>MILATFPMPNPGMGRPVLAGAPEPTRLAAVAGDLLRFQ</sequence>
<dbReference type="AlphaFoldDB" id="A0A7X0BYP7"/>
<protein>
    <submittedName>
        <fullName evidence="1">Uncharacterized protein</fullName>
    </submittedName>
</protein>
<proteinExistence type="predicted"/>
<name>A0A7X0BYP7_9ACTN</name>
<comment type="caution">
    <text evidence="1">The sequence shown here is derived from an EMBL/GenBank/DDBJ whole genome shotgun (WGS) entry which is preliminary data.</text>
</comment>
<dbReference type="Proteomes" id="UP000583800">
    <property type="component" value="Unassembled WGS sequence"/>
</dbReference>
<evidence type="ECO:0000313" key="1">
    <source>
        <dbReference type="EMBL" id="MBB6345202.1"/>
    </source>
</evidence>
<accession>A0A7X0BYP7</accession>